<protein>
    <recommendedName>
        <fullName evidence="2">Putative zinc-finger domain-containing protein</fullName>
    </recommendedName>
</protein>
<proteinExistence type="predicted"/>
<accession>A0A0W1AQQ1</accession>
<dbReference type="RefSeq" id="WP_060626510.1">
    <property type="nucleotide sequence ID" value="NZ_LCZJ02000043.1"/>
</dbReference>
<organism evidence="3 4">
    <name type="scientific">Paenibacillus etheri</name>
    <dbReference type="NCBI Taxonomy" id="1306852"/>
    <lineage>
        <taxon>Bacteria</taxon>
        <taxon>Bacillati</taxon>
        <taxon>Bacillota</taxon>
        <taxon>Bacilli</taxon>
        <taxon>Bacillales</taxon>
        <taxon>Paenibacillaceae</taxon>
        <taxon>Paenibacillus</taxon>
    </lineage>
</organism>
<feature type="transmembrane region" description="Helical" evidence="1">
    <location>
        <begin position="76"/>
        <end position="98"/>
    </location>
</feature>
<evidence type="ECO:0000313" key="4">
    <source>
        <dbReference type="Proteomes" id="UP000054709"/>
    </source>
</evidence>
<keyword evidence="1" id="KW-0812">Transmembrane</keyword>
<sequence length="202" mass="22988">MKCEIIQDLLPSYIEKLTSLHSNEEIEKHLQTCESCLQSYNEMTTTANLNVPIVDEEEVNKLNYFKKVKTKNIKTLVFSILTVIILAAALIGLFVIGFPVSSKDVSIDYQKTKTRLEVHLTLENGKDLVFSGKTKFIRDENNNVIGSETRYTPRGLIHNPFDNVGKKVMLGTEIHADLDYPNKFILEFKDKTMTFINGVLVE</sequence>
<evidence type="ECO:0000256" key="1">
    <source>
        <dbReference type="SAM" id="Phobius"/>
    </source>
</evidence>
<evidence type="ECO:0000259" key="2">
    <source>
        <dbReference type="Pfam" id="PF13490"/>
    </source>
</evidence>
<keyword evidence="1" id="KW-0472">Membrane</keyword>
<feature type="domain" description="Putative zinc-finger" evidence="2">
    <location>
        <begin position="3"/>
        <end position="36"/>
    </location>
</feature>
<dbReference type="EMBL" id="LCZJ02000043">
    <property type="protein sequence ID" value="KTD83671.1"/>
    <property type="molecule type" value="Genomic_DNA"/>
</dbReference>
<evidence type="ECO:0000313" key="3">
    <source>
        <dbReference type="EMBL" id="KTD83671.1"/>
    </source>
</evidence>
<name>A0A0W1AQQ1_9BACL</name>
<keyword evidence="1" id="KW-1133">Transmembrane helix</keyword>
<keyword evidence="4" id="KW-1185">Reference proteome</keyword>
<reference evidence="3 4" key="1">
    <citation type="journal article" date="2015" name="Int. Biodeterior. Biodegradation">
        <title>Physiological and genetic screening methods for the isolation of methyl tert-butyl ether-degrading bacteria for bioremediation purposes.</title>
        <authorList>
            <person name="Guisado I.M."/>
            <person name="Purswani J."/>
            <person name="Gonzalez Lopez J."/>
            <person name="Pozo C."/>
        </authorList>
    </citation>
    <scope>NUCLEOTIDE SEQUENCE [LARGE SCALE GENOMIC DNA]</scope>
    <source>
        <strain evidence="3 4">SH7</strain>
    </source>
</reference>
<dbReference type="Pfam" id="PF13490">
    <property type="entry name" value="zf-HC2"/>
    <property type="match status" value="1"/>
</dbReference>
<dbReference type="InterPro" id="IPR027383">
    <property type="entry name" value="Znf_put"/>
</dbReference>
<dbReference type="AlphaFoldDB" id="A0A0W1AQQ1"/>
<comment type="caution">
    <text evidence="3">The sequence shown here is derived from an EMBL/GenBank/DDBJ whole genome shotgun (WGS) entry which is preliminary data.</text>
</comment>
<dbReference type="OrthoDB" id="6194834at2"/>
<dbReference type="Proteomes" id="UP000054709">
    <property type="component" value="Unassembled WGS sequence"/>
</dbReference>
<gene>
    <name evidence="3" type="ORF">UQ64_01015</name>
</gene>